<feature type="region of interest" description="Disordered" evidence="8">
    <location>
        <begin position="128"/>
        <end position="150"/>
    </location>
</feature>
<keyword evidence="9" id="KW-0969">Cilium</keyword>
<proteinExistence type="inferred from homology"/>
<evidence type="ECO:0000256" key="8">
    <source>
        <dbReference type="SAM" id="MobiDB-lite"/>
    </source>
</evidence>
<evidence type="ECO:0000313" key="10">
    <source>
        <dbReference type="Proteomes" id="UP000244932"/>
    </source>
</evidence>
<dbReference type="RefSeq" id="WP_108781618.1">
    <property type="nucleotide sequence ID" value="NZ_OMKW01000002.1"/>
</dbReference>
<dbReference type="Proteomes" id="UP000244932">
    <property type="component" value="Unassembled WGS sequence"/>
</dbReference>
<keyword evidence="9" id="KW-0282">Flagellum</keyword>
<evidence type="ECO:0000256" key="1">
    <source>
        <dbReference type="ARBA" id="ARBA00002591"/>
    </source>
</evidence>
<dbReference type="GO" id="GO:0009427">
    <property type="term" value="C:bacterial-type flagellum basal body, distal rod, L ring"/>
    <property type="evidence" value="ECO:0007669"/>
    <property type="project" value="InterPro"/>
</dbReference>
<accession>A0A2R8A9H7</accession>
<reference evidence="9 10" key="1">
    <citation type="submission" date="2018-03" db="EMBL/GenBank/DDBJ databases">
        <authorList>
            <person name="Keele B.F."/>
        </authorList>
    </citation>
    <scope>NUCLEOTIDE SEQUENCE [LARGE SCALE GENOMIC DNA]</scope>
    <source>
        <strain evidence="9 10">CeCT 8812</strain>
    </source>
</reference>
<dbReference type="GO" id="GO:0003774">
    <property type="term" value="F:cytoskeletal motor activity"/>
    <property type="evidence" value="ECO:0007669"/>
    <property type="project" value="InterPro"/>
</dbReference>
<comment type="function">
    <text evidence="1 7">Assembles around the rod to form the L-ring and probably protects the motor/basal body from shearing forces during rotation.</text>
</comment>
<organism evidence="9 10">
    <name type="scientific">Pontivivens insulae</name>
    <dbReference type="NCBI Taxonomy" id="1639689"/>
    <lineage>
        <taxon>Bacteria</taxon>
        <taxon>Pseudomonadati</taxon>
        <taxon>Pseudomonadota</taxon>
        <taxon>Alphaproteobacteria</taxon>
        <taxon>Rhodobacterales</taxon>
        <taxon>Paracoccaceae</taxon>
        <taxon>Pontivivens</taxon>
    </lineage>
</organism>
<feature type="compositionally biased region" description="Low complexity" evidence="8">
    <location>
        <begin position="135"/>
        <end position="148"/>
    </location>
</feature>
<keyword evidence="10" id="KW-1185">Reference proteome</keyword>
<evidence type="ECO:0000256" key="6">
    <source>
        <dbReference type="ARBA" id="ARBA00023237"/>
    </source>
</evidence>
<evidence type="ECO:0000256" key="5">
    <source>
        <dbReference type="ARBA" id="ARBA00023143"/>
    </source>
</evidence>
<name>A0A2R8A9H7_9RHOB</name>
<keyword evidence="5 7" id="KW-0975">Bacterial flagellum</keyword>
<comment type="subunit">
    <text evidence="7">The basal body constitutes a major portion of the flagellar organelle and consists of four rings (L,P,S, and M) mounted on a central rod.</text>
</comment>
<dbReference type="GO" id="GO:0009279">
    <property type="term" value="C:cell outer membrane"/>
    <property type="evidence" value="ECO:0007669"/>
    <property type="project" value="UniProtKB-SubCell"/>
</dbReference>
<dbReference type="PRINTS" id="PR01008">
    <property type="entry name" value="FLGLRINGFLGH"/>
</dbReference>
<evidence type="ECO:0000256" key="4">
    <source>
        <dbReference type="ARBA" id="ARBA00023136"/>
    </source>
</evidence>
<keyword evidence="4 7" id="KW-0472">Membrane</keyword>
<dbReference type="GO" id="GO:0071973">
    <property type="term" value="P:bacterial-type flagellum-dependent cell motility"/>
    <property type="evidence" value="ECO:0007669"/>
    <property type="project" value="InterPro"/>
</dbReference>
<sequence length="242" mass="26185">MRALCLLPMIAAGCASSPIGQPPPVTPVDAPVLEVVTDISPERLAIAEAETRPDPVALLREPSLWRSGPDSLFGDRRAQALGDILTVVIEIDEEAEIRNATDRSRTGDQGVSLPSLFGFERDLEDGNIPTAPLLSTSSNSGSAGSGTTRRNERITLRIAATIVDVLPNGHLVVMGSQEVRVNFELRDLQVAGIVRPEDISRRNEITYDKIAGARIVYGGRGQITDLQQPRYGQQILDQILPF</sequence>
<keyword evidence="3" id="KW-0732">Signal</keyword>
<gene>
    <name evidence="7 9" type="primary">flgH</name>
    <name evidence="9" type="ORF">POI8812_01166</name>
</gene>
<dbReference type="PANTHER" id="PTHR34933">
    <property type="entry name" value="FLAGELLAR L-RING PROTEIN"/>
    <property type="match status" value="1"/>
</dbReference>
<dbReference type="AlphaFoldDB" id="A0A2R8A9H7"/>
<dbReference type="NCBIfam" id="NF001305">
    <property type="entry name" value="PRK00249.1-5"/>
    <property type="match status" value="1"/>
</dbReference>
<comment type="similarity">
    <text evidence="2 7">Belongs to the FlgH family.</text>
</comment>
<dbReference type="InterPro" id="IPR000527">
    <property type="entry name" value="Flag_Lring"/>
</dbReference>
<evidence type="ECO:0000256" key="2">
    <source>
        <dbReference type="ARBA" id="ARBA00006929"/>
    </source>
</evidence>
<dbReference type="EMBL" id="OMKW01000002">
    <property type="protein sequence ID" value="SPF28863.1"/>
    <property type="molecule type" value="Genomic_DNA"/>
</dbReference>
<dbReference type="OrthoDB" id="9789227at2"/>
<dbReference type="HAMAP" id="MF_00415">
    <property type="entry name" value="FlgH"/>
    <property type="match status" value="1"/>
</dbReference>
<dbReference type="Pfam" id="PF02107">
    <property type="entry name" value="FlgH"/>
    <property type="match status" value="1"/>
</dbReference>
<keyword evidence="6 7" id="KW-0998">Cell outer membrane</keyword>
<dbReference type="PANTHER" id="PTHR34933:SF1">
    <property type="entry name" value="FLAGELLAR L-RING PROTEIN"/>
    <property type="match status" value="1"/>
</dbReference>
<comment type="subcellular location">
    <subcellularLocation>
        <location evidence="7">Cell outer membrane</location>
    </subcellularLocation>
    <subcellularLocation>
        <location evidence="7">Bacterial flagellum basal body</location>
    </subcellularLocation>
</comment>
<protein>
    <recommendedName>
        <fullName evidence="7">Flagellar L-ring protein</fullName>
    </recommendedName>
    <alternativeName>
        <fullName evidence="7">Basal body L-ring protein</fullName>
    </alternativeName>
</protein>
<evidence type="ECO:0000256" key="7">
    <source>
        <dbReference type="HAMAP-Rule" id="MF_00415"/>
    </source>
</evidence>
<keyword evidence="9" id="KW-0966">Cell projection</keyword>
<evidence type="ECO:0000256" key="3">
    <source>
        <dbReference type="ARBA" id="ARBA00022729"/>
    </source>
</evidence>
<evidence type="ECO:0000313" key="9">
    <source>
        <dbReference type="EMBL" id="SPF28863.1"/>
    </source>
</evidence>